<keyword evidence="4" id="KW-0378">Hydrolase</keyword>
<dbReference type="GO" id="GO:0005524">
    <property type="term" value="F:ATP binding"/>
    <property type="evidence" value="ECO:0007669"/>
    <property type="project" value="UniProtKB-KW"/>
</dbReference>
<dbReference type="PROSITE" id="PS00211">
    <property type="entry name" value="ABC_TRANSPORTER_1"/>
    <property type="match status" value="1"/>
</dbReference>
<dbReference type="GO" id="GO:0016887">
    <property type="term" value="F:ATP hydrolysis activity"/>
    <property type="evidence" value="ECO:0007669"/>
    <property type="project" value="InterPro"/>
</dbReference>
<dbReference type="InterPro" id="IPR003439">
    <property type="entry name" value="ABC_transporter-like_ATP-bd"/>
</dbReference>
<accession>F8DCE3</accession>
<evidence type="ECO:0000256" key="2">
    <source>
        <dbReference type="ARBA" id="ARBA00022840"/>
    </source>
</evidence>
<dbReference type="InterPro" id="IPR003593">
    <property type="entry name" value="AAA+_ATPase"/>
</dbReference>
<dbReference type="EC" id="3.6.3.17" evidence="4"/>
<keyword evidence="2" id="KW-0067">ATP-binding</keyword>
<dbReference type="InterPro" id="IPR050107">
    <property type="entry name" value="ABC_carbohydrate_import_ATPase"/>
</dbReference>
<dbReference type="RefSeq" id="WP_013881290.1">
    <property type="nucleotide sequence ID" value="NC_015666.1"/>
</dbReference>
<name>F8DCE3_HALXS</name>
<dbReference type="SMART" id="SM00382">
    <property type="entry name" value="AAA"/>
    <property type="match status" value="1"/>
</dbReference>
<dbReference type="PANTHER" id="PTHR43790">
    <property type="entry name" value="CARBOHYDRATE TRANSPORT ATP-BINDING PROTEIN MG119-RELATED"/>
    <property type="match status" value="1"/>
</dbReference>
<dbReference type="SUPFAM" id="SSF52540">
    <property type="entry name" value="P-loop containing nucleoside triphosphate hydrolases"/>
    <property type="match status" value="1"/>
</dbReference>
<dbReference type="CDD" id="cd03216">
    <property type="entry name" value="ABC_Carb_Monos_I"/>
    <property type="match status" value="1"/>
</dbReference>
<dbReference type="EMBL" id="CP002839">
    <property type="protein sequence ID" value="AEH38403.1"/>
    <property type="molecule type" value="Genomic_DNA"/>
</dbReference>
<protein>
    <submittedName>
        <fullName evidence="4">Monosaccharide-transporting ATPase</fullName>
        <ecNumber evidence="4">3.6.3.17</ecNumber>
    </submittedName>
</protein>
<feature type="domain" description="ABC transporter" evidence="3">
    <location>
        <begin position="8"/>
        <end position="250"/>
    </location>
</feature>
<dbReference type="eggNOG" id="arCOG00186">
    <property type="taxonomic scope" value="Archaea"/>
</dbReference>
<dbReference type="Pfam" id="PF00005">
    <property type="entry name" value="ABC_tran"/>
    <property type="match status" value="1"/>
</dbReference>
<dbReference type="InterPro" id="IPR017871">
    <property type="entry name" value="ABC_transporter-like_CS"/>
</dbReference>
<sequence length="274" mass="29608">MSDTDSILQTVELTKHFGNVVAVEGVDFSLREGEIMALVGDNGAGKSTFIKMLCGVHEPTSGEIHVDGEQVAFEDYSDAREMGIETVYQDLALAEQQTVAANVFLGQEPVRSDPLGRFLGVVDKQAMRDRARESLNRVQIPVDPDAKVSDLSGGQQQAVAVARALQSDPDILILDEPTSALSIEGARNVLRVIDDLRNEGLSIILISHNIRQVLTLADRVSVLAQGRLMGVRDTDSATRDEIIALMMGAEDEDEIEEFELTSVDDSADDEGAAA</sequence>
<dbReference type="Gene3D" id="3.40.50.300">
    <property type="entry name" value="P-loop containing nucleotide triphosphate hydrolases"/>
    <property type="match status" value="1"/>
</dbReference>
<dbReference type="OrthoDB" id="18209at2157"/>
<proteinExistence type="predicted"/>
<dbReference type="AlphaFoldDB" id="F8DCE3"/>
<dbReference type="InterPro" id="IPR027417">
    <property type="entry name" value="P-loop_NTPase"/>
</dbReference>
<evidence type="ECO:0000259" key="3">
    <source>
        <dbReference type="PROSITE" id="PS50893"/>
    </source>
</evidence>
<evidence type="ECO:0000313" key="4">
    <source>
        <dbReference type="EMBL" id="AEH38403.1"/>
    </source>
</evidence>
<dbReference type="KEGG" id="hxa:Halxa_3797"/>
<gene>
    <name evidence="4" type="ordered locus">Halxa_3797</name>
</gene>
<keyword evidence="1" id="KW-0547">Nucleotide-binding</keyword>
<organism evidence="4 5">
    <name type="scientific">Halopiger xanaduensis (strain DSM 18323 / JCM 14033 / SH-6)</name>
    <dbReference type="NCBI Taxonomy" id="797210"/>
    <lineage>
        <taxon>Archaea</taxon>
        <taxon>Methanobacteriati</taxon>
        <taxon>Methanobacteriota</taxon>
        <taxon>Stenosarchaea group</taxon>
        <taxon>Halobacteria</taxon>
        <taxon>Halobacteriales</taxon>
        <taxon>Natrialbaceae</taxon>
        <taxon>Halopiger</taxon>
    </lineage>
</organism>
<keyword evidence="5" id="KW-1185">Reference proteome</keyword>
<dbReference type="STRING" id="797210.Halxa_3797"/>
<evidence type="ECO:0000313" key="5">
    <source>
        <dbReference type="Proteomes" id="UP000006794"/>
    </source>
</evidence>
<dbReference type="Proteomes" id="UP000006794">
    <property type="component" value="Chromosome"/>
</dbReference>
<reference evidence="4 5" key="1">
    <citation type="journal article" date="2012" name="Stand. Genomic Sci.">
        <title>Complete genome sequence of Halopiger xanaduensis type strain (SH-6(T)).</title>
        <authorList>
            <person name="Anderson I."/>
            <person name="Tindall B.J."/>
            <person name="Rohde M."/>
            <person name="Lucas S."/>
            <person name="Han J."/>
            <person name="Lapidus A."/>
            <person name="Cheng J.F."/>
            <person name="Goodwin L."/>
            <person name="Pitluck S."/>
            <person name="Peters L."/>
            <person name="Pati A."/>
            <person name="Mikhailova N."/>
            <person name="Pagani I."/>
            <person name="Teshima H."/>
            <person name="Han C."/>
            <person name="Tapia R."/>
            <person name="Land M."/>
            <person name="Woyke T."/>
            <person name="Klenk H.P."/>
            <person name="Kyrpides N."/>
            <person name="Ivanova N."/>
        </authorList>
    </citation>
    <scope>NUCLEOTIDE SEQUENCE [LARGE SCALE GENOMIC DNA]</scope>
    <source>
        <strain evidence="5">DSM 18323 / JCM 14033 / SH-6</strain>
    </source>
</reference>
<dbReference type="GeneID" id="10798740"/>
<evidence type="ECO:0000256" key="1">
    <source>
        <dbReference type="ARBA" id="ARBA00022741"/>
    </source>
</evidence>
<dbReference type="PROSITE" id="PS50893">
    <property type="entry name" value="ABC_TRANSPORTER_2"/>
    <property type="match status" value="1"/>
</dbReference>
<dbReference type="HOGENOM" id="CLU_000604_1_2_2"/>
<dbReference type="PANTHER" id="PTHR43790:SF8">
    <property type="entry name" value="SUGAR ABC TRANSPORTER ATP-BINDING PROTEIN"/>
    <property type="match status" value="1"/>
</dbReference>